<protein>
    <submittedName>
        <fullName evidence="3">Cyanobacterial porin</fullName>
    </submittedName>
</protein>
<evidence type="ECO:0000256" key="1">
    <source>
        <dbReference type="SAM" id="MobiDB-lite"/>
    </source>
</evidence>
<dbReference type="STRING" id="554055.A0A2P6V9A7"/>
<proteinExistence type="predicted"/>
<evidence type="ECO:0000256" key="2">
    <source>
        <dbReference type="SAM" id="SignalP"/>
    </source>
</evidence>
<evidence type="ECO:0000313" key="3">
    <source>
        <dbReference type="EMBL" id="PSC70668.1"/>
    </source>
</evidence>
<dbReference type="AlphaFoldDB" id="A0A2P6V9A7"/>
<keyword evidence="4" id="KW-1185">Reference proteome</keyword>
<name>A0A2P6V9A7_9CHLO</name>
<accession>A0A2P6V9A7</accession>
<dbReference type="PANTHER" id="PTHR35097:SF1">
    <property type="entry name" value="GDSL ESTERASE_LIPASE"/>
    <property type="match status" value="1"/>
</dbReference>
<gene>
    <name evidence="3" type="ORF">C2E20_5934</name>
</gene>
<organism evidence="3 4">
    <name type="scientific">Micractinium conductrix</name>
    <dbReference type="NCBI Taxonomy" id="554055"/>
    <lineage>
        <taxon>Eukaryota</taxon>
        <taxon>Viridiplantae</taxon>
        <taxon>Chlorophyta</taxon>
        <taxon>core chlorophytes</taxon>
        <taxon>Trebouxiophyceae</taxon>
        <taxon>Chlorellales</taxon>
        <taxon>Chlorellaceae</taxon>
        <taxon>Chlorella clade</taxon>
        <taxon>Micractinium</taxon>
    </lineage>
</organism>
<dbReference type="EMBL" id="LHPF02000018">
    <property type="protein sequence ID" value="PSC70668.1"/>
    <property type="molecule type" value="Genomic_DNA"/>
</dbReference>
<feature type="signal peptide" evidence="2">
    <location>
        <begin position="1"/>
        <end position="19"/>
    </location>
</feature>
<feature type="region of interest" description="Disordered" evidence="1">
    <location>
        <begin position="420"/>
        <end position="445"/>
    </location>
</feature>
<dbReference type="OrthoDB" id="514325at2759"/>
<sequence length="492" mass="49709">MWILVCVSAAALALFKVGSRQLQQRKALRKAELERRLAGGGSDEFAFGGPAAVAAAASSEPLSDQVAALTRLTQESFAELVKLRVRLEELEGDGSAGGAPADASLVGGRGPRAAGVAPAGQQGAGHGRHARLSGVLRMGGGLMWAQDGAADAAEVTLLDQAALKLGSDVLLHLGAMVRGGQDSVHAECRLESAAESLTLRKVLYNCRLGRRLRLVLAPFGARGSDAAYTLNPLAGQGLSGMVRDGSPLHRPVLGSLAGVALEARRAWFNAGYFARASPGGRTAHSLLAQLVAAPTDTLSAGLTLAEHRDAPFLMLPTKGRQQQGQPAAVGALAASDAATAAADAAGVGTAGAASGRQLGAMLAWRLGDDAVVHGWAAADGAEVEREVRAGRYAEAARPRQWGLSLGSYPDGSGNGWALGVGRTAPATGGSGGGGGGGGSGSGSSDLLPDTYELSLQYSLGDGLLVTPGMVLLAPPGGKAPTAFIGMRTAWAF</sequence>
<feature type="chain" id="PRO_5015126080" evidence="2">
    <location>
        <begin position="20"/>
        <end position="492"/>
    </location>
</feature>
<dbReference type="PANTHER" id="PTHR35097">
    <property type="entry name" value="GDSL ESTERASE/LIPASE"/>
    <property type="match status" value="1"/>
</dbReference>
<dbReference type="Proteomes" id="UP000239649">
    <property type="component" value="Unassembled WGS sequence"/>
</dbReference>
<evidence type="ECO:0000313" key="4">
    <source>
        <dbReference type="Proteomes" id="UP000239649"/>
    </source>
</evidence>
<keyword evidence="2" id="KW-0732">Signal</keyword>
<comment type="caution">
    <text evidence="3">The sequence shown here is derived from an EMBL/GenBank/DDBJ whole genome shotgun (WGS) entry which is preliminary data.</text>
</comment>
<reference evidence="3 4" key="1">
    <citation type="journal article" date="2018" name="Plant J.">
        <title>Genome sequences of Chlorella sorokiniana UTEX 1602 and Micractinium conductrix SAG 241.80: implications to maltose excretion by a green alga.</title>
        <authorList>
            <person name="Arriola M.B."/>
            <person name="Velmurugan N."/>
            <person name="Zhang Y."/>
            <person name="Plunkett M.H."/>
            <person name="Hondzo H."/>
            <person name="Barney B.M."/>
        </authorList>
    </citation>
    <scope>NUCLEOTIDE SEQUENCE [LARGE SCALE GENOMIC DNA]</scope>
    <source>
        <strain evidence="3 4">SAG 241.80</strain>
    </source>
</reference>
<feature type="compositionally biased region" description="Gly residues" evidence="1">
    <location>
        <begin position="428"/>
        <end position="441"/>
    </location>
</feature>